<accession>A0A7J7KNS3</accession>
<comment type="caution">
    <text evidence="4">The sequence shown here is derived from an EMBL/GenBank/DDBJ whole genome shotgun (WGS) entry which is preliminary data.</text>
</comment>
<dbReference type="OrthoDB" id="196547at2759"/>
<feature type="region of interest" description="Disordered" evidence="2">
    <location>
        <begin position="182"/>
        <end position="247"/>
    </location>
</feature>
<evidence type="ECO:0000313" key="5">
    <source>
        <dbReference type="Proteomes" id="UP000593567"/>
    </source>
</evidence>
<dbReference type="PRINTS" id="PR01301">
    <property type="entry name" value="RGSPROTEIN"/>
</dbReference>
<dbReference type="SMART" id="SM00315">
    <property type="entry name" value="RGS"/>
    <property type="match status" value="1"/>
</dbReference>
<dbReference type="EMBL" id="VXIV02000210">
    <property type="protein sequence ID" value="KAF6039807.1"/>
    <property type="molecule type" value="Genomic_DNA"/>
</dbReference>
<dbReference type="Proteomes" id="UP000593567">
    <property type="component" value="Unassembled WGS sequence"/>
</dbReference>
<evidence type="ECO:0000259" key="3">
    <source>
        <dbReference type="PROSITE" id="PS50132"/>
    </source>
</evidence>
<dbReference type="GO" id="GO:0009968">
    <property type="term" value="P:negative regulation of signal transduction"/>
    <property type="evidence" value="ECO:0007669"/>
    <property type="project" value="UniProtKB-KW"/>
</dbReference>
<dbReference type="InterPro" id="IPR036305">
    <property type="entry name" value="RGS_sf"/>
</dbReference>
<dbReference type="InterPro" id="IPR016137">
    <property type="entry name" value="RGS"/>
</dbReference>
<dbReference type="GO" id="GO:0008277">
    <property type="term" value="P:regulation of G protein-coupled receptor signaling pathway"/>
    <property type="evidence" value="ECO:0007669"/>
    <property type="project" value="InterPro"/>
</dbReference>
<dbReference type="Gene3D" id="1.10.167.10">
    <property type="entry name" value="Regulator of G-protein Signalling 4, domain 2"/>
    <property type="match status" value="1"/>
</dbReference>
<evidence type="ECO:0000256" key="1">
    <source>
        <dbReference type="ARBA" id="ARBA00022700"/>
    </source>
</evidence>
<dbReference type="GO" id="GO:0005737">
    <property type="term" value="C:cytoplasm"/>
    <property type="evidence" value="ECO:0007669"/>
    <property type="project" value="TreeGrafter"/>
</dbReference>
<proteinExistence type="predicted"/>
<dbReference type="FunFam" id="1.10.167.10:FF:000001">
    <property type="entry name" value="Putative regulator of g-protein signaling 12"/>
    <property type="match status" value="1"/>
</dbReference>
<dbReference type="GO" id="GO:0005886">
    <property type="term" value="C:plasma membrane"/>
    <property type="evidence" value="ECO:0007669"/>
    <property type="project" value="TreeGrafter"/>
</dbReference>
<dbReference type="Pfam" id="PF00615">
    <property type="entry name" value="RGS"/>
    <property type="match status" value="1"/>
</dbReference>
<dbReference type="PANTHER" id="PTHR45746:SF5">
    <property type="entry name" value="REGULATOR OF G-PROTEIN SIGNALING 7"/>
    <property type="match status" value="1"/>
</dbReference>
<keyword evidence="5" id="KW-1185">Reference proteome</keyword>
<feature type="domain" description="RGS" evidence="3">
    <location>
        <begin position="53"/>
        <end position="168"/>
    </location>
</feature>
<dbReference type="GO" id="GO:0005096">
    <property type="term" value="F:GTPase activator activity"/>
    <property type="evidence" value="ECO:0007669"/>
    <property type="project" value="TreeGrafter"/>
</dbReference>
<sequence length="283" mass="32605">MNHCVNYAQHDPIITKQEMTNPWIAIDEYFYEDLIDLEDKGHTKLELESWRLGFRELLSDPYGKQLFATFLNQEYSLENLHFWDACDDLKRSPQSKIQDKIEKIKRDHLQSSSKYEVNLDRLVLQQTLEEMKTPSRYCMDKAQQHIYTLMKTDCYPRFLKSDLYKSLLAEFIDKRRVVKEKPAYTKRASPQNRDRKLSITSPAKLFSKRNSSPAGAKGRQRDQSPHTSVSPYYMRRSSNVSETCNRSPSVDTGFAIRKAGSLSSLIATNGAISAGSAITASNR</sequence>
<evidence type="ECO:0000313" key="4">
    <source>
        <dbReference type="EMBL" id="KAF6039807.1"/>
    </source>
</evidence>
<dbReference type="GO" id="GO:0043005">
    <property type="term" value="C:neuron projection"/>
    <property type="evidence" value="ECO:0007669"/>
    <property type="project" value="TreeGrafter"/>
</dbReference>
<gene>
    <name evidence="4" type="ORF">EB796_001888</name>
</gene>
<dbReference type="InterPro" id="IPR044926">
    <property type="entry name" value="RGS_subdomain_2"/>
</dbReference>
<feature type="compositionally biased region" description="Polar residues" evidence="2">
    <location>
        <begin position="225"/>
        <end position="247"/>
    </location>
</feature>
<dbReference type="PANTHER" id="PTHR45746">
    <property type="entry name" value="LP21163P"/>
    <property type="match status" value="1"/>
</dbReference>
<dbReference type="AlphaFoldDB" id="A0A7J7KNS3"/>
<protein>
    <submittedName>
        <fullName evidence="4">RGS11</fullName>
    </submittedName>
</protein>
<evidence type="ECO:0000256" key="2">
    <source>
        <dbReference type="SAM" id="MobiDB-lite"/>
    </source>
</evidence>
<reference evidence="4" key="1">
    <citation type="submission" date="2020-06" db="EMBL/GenBank/DDBJ databases">
        <title>Draft genome of Bugula neritina, a colonial animal packing powerful symbionts and potential medicines.</title>
        <authorList>
            <person name="Rayko M."/>
        </authorList>
    </citation>
    <scope>NUCLEOTIDE SEQUENCE [LARGE SCALE GENOMIC DNA]</scope>
    <source>
        <strain evidence="4">Kwan_BN1</strain>
    </source>
</reference>
<dbReference type="PROSITE" id="PS50132">
    <property type="entry name" value="RGS"/>
    <property type="match status" value="1"/>
</dbReference>
<dbReference type="InterPro" id="IPR047016">
    <property type="entry name" value="RGS6/7/9/11"/>
</dbReference>
<dbReference type="SUPFAM" id="SSF48097">
    <property type="entry name" value="Regulator of G-protein signaling, RGS"/>
    <property type="match status" value="1"/>
</dbReference>
<keyword evidence="1" id="KW-0734">Signal transduction inhibitor</keyword>
<name>A0A7J7KNS3_BUGNE</name>
<organism evidence="4 5">
    <name type="scientific">Bugula neritina</name>
    <name type="common">Brown bryozoan</name>
    <name type="synonym">Sertularia neritina</name>
    <dbReference type="NCBI Taxonomy" id="10212"/>
    <lineage>
        <taxon>Eukaryota</taxon>
        <taxon>Metazoa</taxon>
        <taxon>Spiralia</taxon>
        <taxon>Lophotrochozoa</taxon>
        <taxon>Bryozoa</taxon>
        <taxon>Gymnolaemata</taxon>
        <taxon>Cheilostomatida</taxon>
        <taxon>Flustrina</taxon>
        <taxon>Buguloidea</taxon>
        <taxon>Bugulidae</taxon>
        <taxon>Bugula</taxon>
    </lineage>
</organism>